<keyword evidence="1" id="KW-0472">Membrane</keyword>
<name>A0AA37WJQ5_9ALTE</name>
<feature type="transmembrane region" description="Helical" evidence="1">
    <location>
        <begin position="57"/>
        <end position="75"/>
    </location>
</feature>
<keyword evidence="3" id="KW-1185">Reference proteome</keyword>
<dbReference type="RefSeq" id="WP_284216406.1">
    <property type="nucleotide sequence ID" value="NZ_BSOT01000005.1"/>
</dbReference>
<sequence>MTSIYVVVAILLQIIAIYSMKDGNSYTPKSARKITGYCVFVASTFFLVLAFGTLAGIFVSLALISLLGMLYPIIVEGRG</sequence>
<keyword evidence="1" id="KW-0812">Transmembrane</keyword>
<proteinExistence type="predicted"/>
<protein>
    <submittedName>
        <fullName evidence="2">Uncharacterized protein</fullName>
    </submittedName>
</protein>
<keyword evidence="1" id="KW-1133">Transmembrane helix</keyword>
<organism evidence="2 3">
    <name type="scientific">Agaribacter marinus</name>
    <dbReference type="NCBI Taxonomy" id="1431249"/>
    <lineage>
        <taxon>Bacteria</taxon>
        <taxon>Pseudomonadati</taxon>
        <taxon>Pseudomonadota</taxon>
        <taxon>Gammaproteobacteria</taxon>
        <taxon>Alteromonadales</taxon>
        <taxon>Alteromonadaceae</taxon>
        <taxon>Agaribacter</taxon>
    </lineage>
</organism>
<reference evidence="2" key="1">
    <citation type="journal article" date="2014" name="Int. J. Syst. Evol. Microbiol.">
        <title>Complete genome sequence of Corynebacterium casei LMG S-19264T (=DSM 44701T), isolated from a smear-ripened cheese.</title>
        <authorList>
            <consortium name="US DOE Joint Genome Institute (JGI-PGF)"/>
            <person name="Walter F."/>
            <person name="Albersmeier A."/>
            <person name="Kalinowski J."/>
            <person name="Ruckert C."/>
        </authorList>
    </citation>
    <scope>NUCLEOTIDE SEQUENCE</scope>
    <source>
        <strain evidence="2">NBRC 110023</strain>
    </source>
</reference>
<evidence type="ECO:0000256" key="1">
    <source>
        <dbReference type="SAM" id="Phobius"/>
    </source>
</evidence>
<evidence type="ECO:0000313" key="3">
    <source>
        <dbReference type="Proteomes" id="UP001156601"/>
    </source>
</evidence>
<evidence type="ECO:0000313" key="2">
    <source>
        <dbReference type="EMBL" id="GLR70100.1"/>
    </source>
</evidence>
<feature type="transmembrane region" description="Helical" evidence="1">
    <location>
        <begin position="34"/>
        <end position="51"/>
    </location>
</feature>
<dbReference type="AlphaFoldDB" id="A0AA37WJQ5"/>
<dbReference type="EMBL" id="BSOT01000005">
    <property type="protein sequence ID" value="GLR70100.1"/>
    <property type="molecule type" value="Genomic_DNA"/>
</dbReference>
<reference evidence="2" key="2">
    <citation type="submission" date="2023-01" db="EMBL/GenBank/DDBJ databases">
        <title>Draft genome sequence of Agaribacter marinus strain NBRC 110023.</title>
        <authorList>
            <person name="Sun Q."/>
            <person name="Mori K."/>
        </authorList>
    </citation>
    <scope>NUCLEOTIDE SEQUENCE</scope>
    <source>
        <strain evidence="2">NBRC 110023</strain>
    </source>
</reference>
<gene>
    <name evidence="2" type="ORF">GCM10007852_10080</name>
</gene>
<accession>A0AA37WJQ5</accession>
<dbReference type="Proteomes" id="UP001156601">
    <property type="component" value="Unassembled WGS sequence"/>
</dbReference>
<feature type="transmembrane region" description="Helical" evidence="1">
    <location>
        <begin position="6"/>
        <end position="22"/>
    </location>
</feature>
<comment type="caution">
    <text evidence="2">The sequence shown here is derived from an EMBL/GenBank/DDBJ whole genome shotgun (WGS) entry which is preliminary data.</text>
</comment>